<dbReference type="InterPro" id="IPR050368">
    <property type="entry name" value="ClC-type_chloride_channel"/>
</dbReference>
<evidence type="ECO:0000256" key="5">
    <source>
        <dbReference type="ARBA" id="ARBA00023065"/>
    </source>
</evidence>
<name>C2ESH1_9LACO</name>
<accession>C2ESH1</accession>
<feature type="transmembrane region" description="Helical" evidence="10">
    <location>
        <begin position="195"/>
        <end position="215"/>
    </location>
</feature>
<keyword evidence="8" id="KW-0868">Chloride</keyword>
<evidence type="ECO:0000256" key="6">
    <source>
        <dbReference type="ARBA" id="ARBA00023136"/>
    </source>
</evidence>
<dbReference type="InterPro" id="IPR014743">
    <property type="entry name" value="Cl-channel_core"/>
</dbReference>
<dbReference type="PRINTS" id="PR00762">
    <property type="entry name" value="CLCHANNEL"/>
</dbReference>
<keyword evidence="2" id="KW-0813">Transport</keyword>
<keyword evidence="5" id="KW-0406">Ion transport</keyword>
<feature type="transmembrane region" description="Helical" evidence="10">
    <location>
        <begin position="65"/>
        <end position="82"/>
    </location>
</feature>
<dbReference type="eggNOG" id="COG0038">
    <property type="taxonomic scope" value="Bacteria"/>
</dbReference>
<proteinExistence type="predicted"/>
<keyword evidence="7" id="KW-0869">Chloride channel</keyword>
<evidence type="ECO:0000256" key="7">
    <source>
        <dbReference type="ARBA" id="ARBA00023173"/>
    </source>
</evidence>
<evidence type="ECO:0000313" key="11">
    <source>
        <dbReference type="EMBL" id="EEJ41136.1"/>
    </source>
</evidence>
<evidence type="ECO:0000256" key="1">
    <source>
        <dbReference type="ARBA" id="ARBA00004141"/>
    </source>
</evidence>
<dbReference type="AlphaFoldDB" id="C2ESH1"/>
<comment type="subcellular location">
    <subcellularLocation>
        <location evidence="1">Membrane</location>
        <topology evidence="1">Multi-pass membrane protein</topology>
    </subcellularLocation>
</comment>
<reference evidence="11 12" key="1">
    <citation type="submission" date="2009-01" db="EMBL/GenBank/DDBJ databases">
        <authorList>
            <person name="Qin X."/>
            <person name="Bachman B."/>
            <person name="Battles P."/>
            <person name="Bell A."/>
            <person name="Bess C."/>
            <person name="Bickham C."/>
            <person name="Chaboub L."/>
            <person name="Chen D."/>
            <person name="Coyle M."/>
            <person name="Deiros D.R."/>
            <person name="Dinh H."/>
            <person name="Forbes L."/>
            <person name="Fowler G."/>
            <person name="Francisco L."/>
            <person name="Fu Q."/>
            <person name="Gubbala S."/>
            <person name="Hale W."/>
            <person name="Han Y."/>
            <person name="Hemphill L."/>
            <person name="Highlander S.K."/>
            <person name="Hirani K."/>
            <person name="Hogues M."/>
            <person name="Jackson L."/>
            <person name="Jakkamsetti A."/>
            <person name="Javaid M."/>
            <person name="Jiang H."/>
            <person name="Korchina V."/>
            <person name="Kovar C."/>
            <person name="Lara F."/>
            <person name="Lee S."/>
            <person name="Mata R."/>
            <person name="Mathew T."/>
            <person name="Moen C."/>
            <person name="Morales K."/>
            <person name="Munidasa M."/>
            <person name="Nazareth L."/>
            <person name="Ngo R."/>
            <person name="Nguyen L."/>
            <person name="Okwuonu G."/>
            <person name="Ongeri F."/>
            <person name="Patil S."/>
            <person name="Petrosino J."/>
            <person name="Pham C."/>
            <person name="Pham P."/>
            <person name="Pu L.-L."/>
            <person name="Puazo M."/>
            <person name="Raj R."/>
            <person name="Reid J."/>
            <person name="Rouhana J."/>
            <person name="Saada N."/>
            <person name="Shang Y."/>
            <person name="Simmons D."/>
            <person name="Thornton R."/>
            <person name="Warren J."/>
            <person name="Weissenberger G."/>
            <person name="Zhang J."/>
            <person name="Zhang L."/>
            <person name="Zhou C."/>
            <person name="Zhu D."/>
            <person name="Muzny D."/>
            <person name="Worley K."/>
            <person name="Gibbs R."/>
        </authorList>
    </citation>
    <scope>NUCLEOTIDE SEQUENCE [LARGE SCALE GENOMIC DNA]</scope>
    <source>
        <strain evidence="11 12">ATCC 49540</strain>
    </source>
</reference>
<dbReference type="CDD" id="cd01033">
    <property type="entry name" value="ClC_like"/>
    <property type="match status" value="1"/>
</dbReference>
<dbReference type="Proteomes" id="UP000004483">
    <property type="component" value="Unassembled WGS sequence"/>
</dbReference>
<keyword evidence="6 10" id="KW-0472">Membrane</keyword>
<evidence type="ECO:0000256" key="4">
    <source>
        <dbReference type="ARBA" id="ARBA00022989"/>
    </source>
</evidence>
<feature type="transmembrane region" description="Helical" evidence="10">
    <location>
        <begin position="227"/>
        <end position="248"/>
    </location>
</feature>
<dbReference type="STRING" id="1423814.HMPREF0549_0407"/>
<dbReference type="SUPFAM" id="SSF81340">
    <property type="entry name" value="Clc chloride channel"/>
    <property type="match status" value="1"/>
</dbReference>
<keyword evidence="3 10" id="KW-0812">Transmembrane</keyword>
<dbReference type="HOGENOM" id="CLU_015263_0_0_9"/>
<organism evidence="11 12">
    <name type="scientific">Limosilactobacillus vaginalis DSM 5837 = ATCC 49540</name>
    <dbReference type="NCBI Taxonomy" id="1423814"/>
    <lineage>
        <taxon>Bacteria</taxon>
        <taxon>Bacillati</taxon>
        <taxon>Bacillota</taxon>
        <taxon>Bacilli</taxon>
        <taxon>Lactobacillales</taxon>
        <taxon>Lactobacillaceae</taxon>
        <taxon>Limosilactobacillus</taxon>
    </lineage>
</organism>
<comment type="caution">
    <text evidence="11">The sequence shown here is derived from an EMBL/GenBank/DDBJ whole genome shotgun (WGS) entry which is preliminary data.</text>
</comment>
<evidence type="ECO:0000256" key="8">
    <source>
        <dbReference type="ARBA" id="ARBA00023214"/>
    </source>
</evidence>
<dbReference type="PANTHER" id="PTHR43427">
    <property type="entry name" value="CHLORIDE CHANNEL PROTEIN CLC-E"/>
    <property type="match status" value="1"/>
</dbReference>
<feature type="transmembrane region" description="Helical" evidence="10">
    <location>
        <begin position="268"/>
        <end position="287"/>
    </location>
</feature>
<sequence length="423" mass="45447">MGERRMKSISKNVPLVIATIVLGVIVGTSSLLLSILLDLSEKYFLNFEESNRIPVDIFVGPGHRFISVFVGSAIAAIVWYYLQKNYRPVGISKAITGKTMPLVKTLIHVVTQIFYVGTGNSIGRELAPREAGAAIAQKWERHFANNRYLKLDPEDQKMLIACAAGAGFSGVYIAPITGAVFAIELLYKKVNARVVAVSLTMSVIATLIGSIVKGYKPYYLVGSKNFPSLRILPIVIILAPLLGIIGAYFKLGVKKASAHRAVTKNVLYQLPLMGIITGIVAAFYPQIMGNGRGLAQLAMSTTTINKNVILALLFGFIAKAVVTLLSIKSGAYGGILTPSISLGAVIGVFLGMLYVQIMPGVTITQCAVLGAAYFLTASQQAPLMAMFMLFEVCHLNFTAFIPLALGVALSIAVSRWVNARLAK</sequence>
<evidence type="ECO:0000256" key="9">
    <source>
        <dbReference type="ARBA" id="ARBA00023303"/>
    </source>
</evidence>
<dbReference type="EMBL" id="ACGV01000026">
    <property type="protein sequence ID" value="EEJ41136.1"/>
    <property type="molecule type" value="Genomic_DNA"/>
</dbReference>
<dbReference type="GO" id="GO:0034707">
    <property type="term" value="C:chloride channel complex"/>
    <property type="evidence" value="ECO:0007669"/>
    <property type="project" value="UniProtKB-KW"/>
</dbReference>
<feature type="transmembrane region" description="Helical" evidence="10">
    <location>
        <begin position="158"/>
        <end position="183"/>
    </location>
</feature>
<evidence type="ECO:0000256" key="3">
    <source>
        <dbReference type="ARBA" id="ARBA00022692"/>
    </source>
</evidence>
<feature type="transmembrane region" description="Helical" evidence="10">
    <location>
        <begin position="396"/>
        <end position="417"/>
    </location>
</feature>
<dbReference type="Pfam" id="PF00654">
    <property type="entry name" value="Voltage_CLC"/>
    <property type="match status" value="1"/>
</dbReference>
<dbReference type="GO" id="GO:0005254">
    <property type="term" value="F:chloride channel activity"/>
    <property type="evidence" value="ECO:0007669"/>
    <property type="project" value="UniProtKB-KW"/>
</dbReference>
<dbReference type="Gene3D" id="1.10.3080.10">
    <property type="entry name" value="Clc chloride channel"/>
    <property type="match status" value="1"/>
</dbReference>
<gene>
    <name evidence="11" type="ORF">HMPREF0549_0407</name>
</gene>
<evidence type="ECO:0000313" key="12">
    <source>
        <dbReference type="Proteomes" id="UP000004483"/>
    </source>
</evidence>
<evidence type="ECO:0000256" key="10">
    <source>
        <dbReference type="SAM" id="Phobius"/>
    </source>
</evidence>
<keyword evidence="4 10" id="KW-1133">Transmembrane helix</keyword>
<feature type="transmembrane region" description="Helical" evidence="10">
    <location>
        <begin position="333"/>
        <end position="355"/>
    </location>
</feature>
<feature type="transmembrane region" description="Helical" evidence="10">
    <location>
        <begin position="12"/>
        <end position="37"/>
    </location>
</feature>
<dbReference type="PANTHER" id="PTHR43427:SF6">
    <property type="entry name" value="CHLORIDE CHANNEL PROTEIN CLC-E"/>
    <property type="match status" value="1"/>
</dbReference>
<keyword evidence="9" id="KW-0407">Ion channel</keyword>
<evidence type="ECO:0000256" key="2">
    <source>
        <dbReference type="ARBA" id="ARBA00022448"/>
    </source>
</evidence>
<dbReference type="InterPro" id="IPR001807">
    <property type="entry name" value="ClC"/>
</dbReference>
<protein>
    <submittedName>
        <fullName evidence="11">Chloride transporter, ClC family</fullName>
    </submittedName>
</protein>
<feature type="transmembrane region" description="Helical" evidence="10">
    <location>
        <begin position="308"/>
        <end position="327"/>
    </location>
</feature>